<evidence type="ECO:0000259" key="8">
    <source>
        <dbReference type="Pfam" id="PF02602"/>
    </source>
</evidence>
<protein>
    <recommendedName>
        <fullName evidence="3 7">Uroporphyrinogen-III synthase</fullName>
        <ecNumber evidence="3 7">4.2.1.75</ecNumber>
    </recommendedName>
</protein>
<dbReference type="KEGG" id="cme:CYME_CML040C"/>
<evidence type="ECO:0000313" key="10">
    <source>
        <dbReference type="Proteomes" id="UP000007014"/>
    </source>
</evidence>
<comment type="similarity">
    <text evidence="2 7">Belongs to the uroporphyrinogen-III synthase family.</text>
</comment>
<evidence type="ECO:0000256" key="7">
    <source>
        <dbReference type="RuleBase" id="RU366031"/>
    </source>
</evidence>
<dbReference type="InterPro" id="IPR003754">
    <property type="entry name" value="4pyrrol_synth_uPrphyn_synth"/>
</dbReference>
<dbReference type="GO" id="GO:0004852">
    <property type="term" value="F:uroporphyrinogen-III synthase activity"/>
    <property type="evidence" value="ECO:0007669"/>
    <property type="project" value="UniProtKB-UniRule"/>
</dbReference>
<dbReference type="OrthoDB" id="443551at2759"/>
<name>M1V8I7_CYAM1</name>
<dbReference type="Proteomes" id="UP000007014">
    <property type="component" value="Chromosome 12"/>
</dbReference>
<dbReference type="Pfam" id="PF02602">
    <property type="entry name" value="HEM4"/>
    <property type="match status" value="1"/>
</dbReference>
<dbReference type="eggNOG" id="ENOG502QST9">
    <property type="taxonomic scope" value="Eukaryota"/>
</dbReference>
<dbReference type="PANTHER" id="PTHR38042">
    <property type="entry name" value="UROPORPHYRINOGEN-III SYNTHASE, CHLOROPLASTIC"/>
    <property type="match status" value="1"/>
</dbReference>
<keyword evidence="5 7" id="KW-0627">Porphyrin biosynthesis</keyword>
<evidence type="ECO:0000256" key="1">
    <source>
        <dbReference type="ARBA" id="ARBA00004772"/>
    </source>
</evidence>
<dbReference type="HOGENOM" id="CLU_011276_9_2_1"/>
<dbReference type="OMA" id="WVESIME"/>
<dbReference type="STRING" id="280699.M1V8I7"/>
<dbReference type="AlphaFoldDB" id="M1V8I7"/>
<dbReference type="UniPathway" id="UPA00251">
    <property type="reaction ID" value="UER00320"/>
</dbReference>
<comment type="pathway">
    <text evidence="1 7">Porphyrin-containing compound metabolism; protoporphyrin-IX biosynthesis; coproporphyrinogen-III from 5-aminolevulinate: step 3/4.</text>
</comment>
<reference evidence="9 10" key="1">
    <citation type="journal article" date="2004" name="Nature">
        <title>Genome sequence of the ultrasmall unicellular red alga Cyanidioschyzon merolae 10D.</title>
        <authorList>
            <person name="Matsuzaki M."/>
            <person name="Misumi O."/>
            <person name="Shin-i T."/>
            <person name="Maruyama S."/>
            <person name="Takahara M."/>
            <person name="Miyagishima S."/>
            <person name="Mori T."/>
            <person name="Nishida K."/>
            <person name="Yagisawa F."/>
            <person name="Nishida K."/>
            <person name="Yoshida Y."/>
            <person name="Nishimura Y."/>
            <person name="Nakao S."/>
            <person name="Kobayashi T."/>
            <person name="Momoyama Y."/>
            <person name="Higashiyama T."/>
            <person name="Minoda A."/>
            <person name="Sano M."/>
            <person name="Nomoto H."/>
            <person name="Oishi K."/>
            <person name="Hayashi H."/>
            <person name="Ohta F."/>
            <person name="Nishizaka S."/>
            <person name="Haga S."/>
            <person name="Miura S."/>
            <person name="Morishita T."/>
            <person name="Kabeya Y."/>
            <person name="Terasawa K."/>
            <person name="Suzuki Y."/>
            <person name="Ishii Y."/>
            <person name="Asakawa S."/>
            <person name="Takano H."/>
            <person name="Ohta N."/>
            <person name="Kuroiwa H."/>
            <person name="Tanaka K."/>
            <person name="Shimizu N."/>
            <person name="Sugano S."/>
            <person name="Sato N."/>
            <person name="Nozaki H."/>
            <person name="Ogasawara N."/>
            <person name="Kohara Y."/>
            <person name="Kuroiwa T."/>
        </authorList>
    </citation>
    <scope>NUCLEOTIDE SEQUENCE [LARGE SCALE GENOMIC DNA]</scope>
    <source>
        <strain evidence="9 10">10D</strain>
    </source>
</reference>
<accession>M1V8I7</accession>
<dbReference type="Gene3D" id="3.40.50.10090">
    <property type="match status" value="2"/>
</dbReference>
<dbReference type="CDD" id="cd06578">
    <property type="entry name" value="HemD"/>
    <property type="match status" value="1"/>
</dbReference>
<evidence type="ECO:0000256" key="2">
    <source>
        <dbReference type="ARBA" id="ARBA00008133"/>
    </source>
</evidence>
<reference evidence="9 10" key="2">
    <citation type="journal article" date="2007" name="BMC Biol.">
        <title>A 100%-complete sequence reveals unusually simple genomic features in the hot-spring red alga Cyanidioschyzon merolae.</title>
        <authorList>
            <person name="Nozaki H."/>
            <person name="Takano H."/>
            <person name="Misumi O."/>
            <person name="Terasawa K."/>
            <person name="Matsuzaki M."/>
            <person name="Maruyama S."/>
            <person name="Nishida K."/>
            <person name="Yagisawa F."/>
            <person name="Yoshida Y."/>
            <person name="Fujiwara T."/>
            <person name="Takio S."/>
            <person name="Tamura K."/>
            <person name="Chung S.J."/>
            <person name="Nakamura S."/>
            <person name="Kuroiwa H."/>
            <person name="Tanaka K."/>
            <person name="Sato N."/>
            <person name="Kuroiwa T."/>
        </authorList>
    </citation>
    <scope>NUCLEOTIDE SEQUENCE [LARGE SCALE GENOMIC DNA]</scope>
    <source>
        <strain evidence="9 10">10D</strain>
    </source>
</reference>
<evidence type="ECO:0000256" key="6">
    <source>
        <dbReference type="ARBA" id="ARBA00048617"/>
    </source>
</evidence>
<dbReference type="GeneID" id="16994812"/>
<evidence type="ECO:0000256" key="3">
    <source>
        <dbReference type="ARBA" id="ARBA00013109"/>
    </source>
</evidence>
<dbReference type="GO" id="GO:0006780">
    <property type="term" value="P:uroporphyrinogen III biosynthetic process"/>
    <property type="evidence" value="ECO:0007669"/>
    <property type="project" value="UniProtKB-UniRule"/>
</dbReference>
<sequence length="299" mass="32533">MFLWASSPCLVIGRGAFPLGKSRSLTCGANRRRVSSLGSIDSLGATLGIALTRERGKNSKLATLVRRRLPEARIYELPCIAHKVRTDADRIVQLLASDADSIDWILITSPTAAEVFAQVVRSAQERGLQRLPPIASVGAATNTALLKYSLQANFIPSRAIGACLGDELPVEKLPKVRILYPTSASASDEIEKRLRSRVPAVEFIRIDMYDTIEAKWTTEDIDTARNSVDLVTLASPSAVKVWAQRVGTKQPAVCIGKTSADAAKEVGFSEVYAPSDPGLEAWVDTLVRVFEQKRTETRG</sequence>
<keyword evidence="4 7" id="KW-0456">Lyase</keyword>
<evidence type="ECO:0000256" key="5">
    <source>
        <dbReference type="ARBA" id="ARBA00023244"/>
    </source>
</evidence>
<dbReference type="Gramene" id="CML040CT">
    <property type="protein sequence ID" value="CML040CT"/>
    <property type="gene ID" value="CML040C"/>
</dbReference>
<dbReference type="SUPFAM" id="SSF69618">
    <property type="entry name" value="HemD-like"/>
    <property type="match status" value="1"/>
</dbReference>
<feature type="domain" description="Tetrapyrrole biosynthesis uroporphyrinogen III synthase" evidence="8">
    <location>
        <begin position="72"/>
        <end position="283"/>
    </location>
</feature>
<dbReference type="PANTHER" id="PTHR38042:SF1">
    <property type="entry name" value="UROPORPHYRINOGEN-III SYNTHASE, CHLOROPLASTIC"/>
    <property type="match status" value="1"/>
</dbReference>
<comment type="function">
    <text evidence="7">Catalyzes cyclization of the linear tetrapyrrole, hydroxymethylbilane, to the macrocyclic uroporphyrinogen III.</text>
</comment>
<dbReference type="GO" id="GO:0006782">
    <property type="term" value="P:protoporphyrinogen IX biosynthetic process"/>
    <property type="evidence" value="ECO:0007669"/>
    <property type="project" value="UniProtKB-UniRule"/>
</dbReference>
<organism evidence="9 10">
    <name type="scientific">Cyanidioschyzon merolae (strain NIES-3377 / 10D)</name>
    <name type="common">Unicellular red alga</name>
    <dbReference type="NCBI Taxonomy" id="280699"/>
    <lineage>
        <taxon>Eukaryota</taxon>
        <taxon>Rhodophyta</taxon>
        <taxon>Bangiophyceae</taxon>
        <taxon>Cyanidiales</taxon>
        <taxon>Cyanidiaceae</taxon>
        <taxon>Cyanidioschyzon</taxon>
    </lineage>
</organism>
<dbReference type="InterPro" id="IPR036108">
    <property type="entry name" value="4pyrrol_syn_uPrphyn_synt_sf"/>
</dbReference>
<dbReference type="InterPro" id="IPR039793">
    <property type="entry name" value="UROS/Hem4"/>
</dbReference>
<comment type="catalytic activity">
    <reaction evidence="6 7">
        <text>hydroxymethylbilane = uroporphyrinogen III + H2O</text>
        <dbReference type="Rhea" id="RHEA:18965"/>
        <dbReference type="ChEBI" id="CHEBI:15377"/>
        <dbReference type="ChEBI" id="CHEBI:57308"/>
        <dbReference type="ChEBI" id="CHEBI:57845"/>
        <dbReference type="EC" id="4.2.1.75"/>
    </reaction>
</comment>
<evidence type="ECO:0000256" key="4">
    <source>
        <dbReference type="ARBA" id="ARBA00023239"/>
    </source>
</evidence>
<evidence type="ECO:0000313" key="9">
    <source>
        <dbReference type="EMBL" id="BAM80669.1"/>
    </source>
</evidence>
<dbReference type="EMBL" id="AP006494">
    <property type="protein sequence ID" value="BAM80669.1"/>
    <property type="molecule type" value="Genomic_DNA"/>
</dbReference>
<proteinExistence type="inferred from homology"/>
<keyword evidence="10" id="KW-1185">Reference proteome</keyword>
<gene>
    <name evidence="9" type="ORF">CYME_CML040C</name>
</gene>
<dbReference type="EC" id="4.2.1.75" evidence="3 7"/>
<dbReference type="RefSeq" id="XP_005536705.1">
    <property type="nucleotide sequence ID" value="XM_005536648.1"/>
</dbReference>